<feature type="domain" description="TonB-dependent receptor plug" evidence="7">
    <location>
        <begin position="128"/>
        <end position="253"/>
    </location>
</feature>
<dbReference type="SUPFAM" id="SSF49464">
    <property type="entry name" value="Carboxypeptidase regulatory domain-like"/>
    <property type="match status" value="1"/>
</dbReference>
<evidence type="ECO:0000256" key="1">
    <source>
        <dbReference type="ARBA" id="ARBA00004571"/>
    </source>
</evidence>
<sequence length="1137" mass="126627">MNKVRAFFCLQFTGALFGFDPVNVSGTVKDPAGTPLSGSNVMILGTVHGSATNAEGDYSFMVPAKIISDNRAQIRASYIGYRSRTDTLYFNGKAEIRKDLVLKRDILGMETVVVTGPGSLEEKKKLGVLIESVKMETAQRSGEVNIITALRGSIPGFEIKKTSGDAGTNAYFRIRGVGTISRNTEPLLVVDGIPINSRTTTVGSGVENVESPRNRAEVSSRTSDISIDDIESIDVLKGSAASAIYGSRAANGVILITTKSGKTGKMRVAYRSQFGTTGLNNNYPLQGWFGQGDGGHPAKNSSFSWGRPLNVPSAPWYDPGSTKDTTYNNINSISDNGASLEQNFSASGGTKRTNFYLSFGRVYERSHWISWSDYKDLVETTYGHKPIREIPSDYLRNSIRLKGSHLIRPNLTLSSSISFINVRTNNMSRGHSTDGLGRALLSTPPDHDLVPYLDPETQYHSSPTNENPTEPEGPHSWNNPYWVLFEMKHGQDLNRTFGSLKIDYKPTNWSTISYNIGGDMNNDTRIDILPIGTYRNSGEGRAFQYQNDRFEWDANLILSVDGAAFIGLPAKLTLGHNMNSRRSNTIKNLGEGQNVFNYYQMENYQSVRAFESISLINTESLFGQIAYDIDDQLFLAVALRRDGSSTFGPANRQHFFKKFSGAWDFTKRFSLPYFDFGKFRFAYGEAGEQPGVYSIYSGYVSENIGYFQNKVNLGRSGIYNNELGYVSDSRLGNSAIRPEIRAEYEYGLDIELLNGRVGLNATRYNARSRDVIFNMNVAPSTGSDTYTANGAVIENKGLEWILSGTVLERKDLVWSTRVLFSKNQSTLLEMGGVTAAEAARMDPHSSEVPIDQLSKFTFTAPGRTLGEFMGYSWARFGHGIIVTDRDNEGNAVYVNIDSVYDGQWKKNDVYVGRDGRPILNWGFSDGSSRDYLWTGYSPNPDWTGSIYNEIRLSEKLRLSSLVDISYGGHIVNYTKNKLSELGTHEGTEQRYHSLFDSTSWYGYEEGRSTEWGKGVFSDLLNNDNNGIGPGADTQIKYDEMFFSSYMSTAQDIMNNIEDASYVKLREVSVSCRIDDQIITGFGLESADIRLSLRDIITWSNYTGWDPETNMMQNTISGEDYFNQPQTWGANIGIYLNW</sequence>
<dbReference type="InterPro" id="IPR036942">
    <property type="entry name" value="Beta-barrel_TonB_sf"/>
</dbReference>
<name>A0A381W351_9ZZZZ</name>
<keyword evidence="3" id="KW-0812">Transmembrane</keyword>
<keyword evidence="4" id="KW-0472">Membrane</keyword>
<evidence type="ECO:0000256" key="4">
    <source>
        <dbReference type="ARBA" id="ARBA00023136"/>
    </source>
</evidence>
<organism evidence="8">
    <name type="scientific">marine metagenome</name>
    <dbReference type="NCBI Taxonomy" id="408172"/>
    <lineage>
        <taxon>unclassified sequences</taxon>
        <taxon>metagenomes</taxon>
        <taxon>ecological metagenomes</taxon>
    </lineage>
</organism>
<dbReference type="Gene3D" id="2.40.170.20">
    <property type="entry name" value="TonB-dependent receptor, beta-barrel domain"/>
    <property type="match status" value="1"/>
</dbReference>
<feature type="compositionally biased region" description="Low complexity" evidence="6">
    <location>
        <begin position="461"/>
        <end position="470"/>
    </location>
</feature>
<evidence type="ECO:0000256" key="5">
    <source>
        <dbReference type="ARBA" id="ARBA00023237"/>
    </source>
</evidence>
<dbReference type="GO" id="GO:0009279">
    <property type="term" value="C:cell outer membrane"/>
    <property type="evidence" value="ECO:0007669"/>
    <property type="project" value="UniProtKB-SubCell"/>
</dbReference>
<gene>
    <name evidence="8" type="ORF">METZ01_LOCUS99171</name>
</gene>
<dbReference type="InterPro" id="IPR037066">
    <property type="entry name" value="Plug_dom_sf"/>
</dbReference>
<dbReference type="Gene3D" id="2.170.130.10">
    <property type="entry name" value="TonB-dependent receptor, plug domain"/>
    <property type="match status" value="1"/>
</dbReference>
<evidence type="ECO:0000256" key="3">
    <source>
        <dbReference type="ARBA" id="ARBA00022692"/>
    </source>
</evidence>
<evidence type="ECO:0000259" key="7">
    <source>
        <dbReference type="Pfam" id="PF07715"/>
    </source>
</evidence>
<dbReference type="InterPro" id="IPR008969">
    <property type="entry name" value="CarboxyPept-like_regulatory"/>
</dbReference>
<dbReference type="NCBIfam" id="TIGR04056">
    <property type="entry name" value="OMP_RagA_SusC"/>
    <property type="match status" value="1"/>
</dbReference>
<dbReference type="AlphaFoldDB" id="A0A381W351"/>
<reference evidence="8" key="1">
    <citation type="submission" date="2018-05" db="EMBL/GenBank/DDBJ databases">
        <authorList>
            <person name="Lanie J.A."/>
            <person name="Ng W.-L."/>
            <person name="Kazmierczak K.M."/>
            <person name="Andrzejewski T.M."/>
            <person name="Davidsen T.M."/>
            <person name="Wayne K.J."/>
            <person name="Tettelin H."/>
            <person name="Glass J.I."/>
            <person name="Rusch D."/>
            <person name="Podicherti R."/>
            <person name="Tsui H.-C.T."/>
            <person name="Winkler M.E."/>
        </authorList>
    </citation>
    <scope>NUCLEOTIDE SEQUENCE</scope>
</reference>
<evidence type="ECO:0000313" key="8">
    <source>
        <dbReference type="EMBL" id="SVA46317.1"/>
    </source>
</evidence>
<evidence type="ECO:0000256" key="2">
    <source>
        <dbReference type="ARBA" id="ARBA00022448"/>
    </source>
</evidence>
<dbReference type="InterPro" id="IPR012910">
    <property type="entry name" value="Plug_dom"/>
</dbReference>
<dbReference type="EMBL" id="UINC01010412">
    <property type="protein sequence ID" value="SVA46317.1"/>
    <property type="molecule type" value="Genomic_DNA"/>
</dbReference>
<dbReference type="Pfam" id="PF07715">
    <property type="entry name" value="Plug"/>
    <property type="match status" value="1"/>
</dbReference>
<accession>A0A381W351</accession>
<dbReference type="SUPFAM" id="SSF56935">
    <property type="entry name" value="Porins"/>
    <property type="match status" value="1"/>
</dbReference>
<proteinExistence type="predicted"/>
<keyword evidence="5" id="KW-0998">Cell outer membrane</keyword>
<comment type="subcellular location">
    <subcellularLocation>
        <location evidence="1">Cell outer membrane</location>
        <topology evidence="1">Multi-pass membrane protein</topology>
    </subcellularLocation>
</comment>
<dbReference type="Gene3D" id="2.60.40.1120">
    <property type="entry name" value="Carboxypeptidase-like, regulatory domain"/>
    <property type="match status" value="1"/>
</dbReference>
<keyword evidence="2" id="KW-0813">Transport</keyword>
<dbReference type="InterPro" id="IPR023997">
    <property type="entry name" value="TonB-dep_OMP_SusC/RagA_CS"/>
</dbReference>
<dbReference type="NCBIfam" id="TIGR04057">
    <property type="entry name" value="SusC_RagA_signa"/>
    <property type="match status" value="1"/>
</dbReference>
<feature type="region of interest" description="Disordered" evidence="6">
    <location>
        <begin position="453"/>
        <end position="475"/>
    </location>
</feature>
<dbReference type="PROSITE" id="PS52016">
    <property type="entry name" value="TONB_DEPENDENT_REC_3"/>
    <property type="match status" value="1"/>
</dbReference>
<dbReference type="Pfam" id="PF13715">
    <property type="entry name" value="CarbopepD_reg_2"/>
    <property type="match status" value="1"/>
</dbReference>
<protein>
    <recommendedName>
        <fullName evidence="7">TonB-dependent receptor plug domain-containing protein</fullName>
    </recommendedName>
</protein>
<evidence type="ECO:0000256" key="6">
    <source>
        <dbReference type="SAM" id="MobiDB-lite"/>
    </source>
</evidence>
<dbReference type="InterPro" id="IPR039426">
    <property type="entry name" value="TonB-dep_rcpt-like"/>
</dbReference>
<dbReference type="InterPro" id="IPR023996">
    <property type="entry name" value="TonB-dep_OMP_SusC/RagA"/>
</dbReference>